<reference evidence="24 25" key="1">
    <citation type="journal article" date="2017" name="Arch. Virol.">
        <title>Molecular characterization of yerba mate chlorosis-associated virus, a putative cytorhabdovirus infecting yerba mate (Ilex paraguariensis).</title>
        <authorList>
            <person name="Bejerman N."/>
            <person name="de Breuil S."/>
            <person name="Debat H."/>
            <person name="Miretti M."/>
            <person name="Badaracco A."/>
            <person name="Nome C."/>
        </authorList>
    </citation>
    <scope>NUCLEOTIDE SEQUENCE [LARGE SCALE GENOMIC DNA]</scope>
    <source>
        <strain evidence="24">Montecarlo</strain>
    </source>
</reference>
<dbReference type="GO" id="GO:0004482">
    <property type="term" value="F:mRNA 5'-cap (guanine-N7-)-methyltransferase activity"/>
    <property type="evidence" value="ECO:0007669"/>
    <property type="project" value="InterPro"/>
</dbReference>
<comment type="catalytic activity">
    <reaction evidence="21">
        <text>a 5'-end (5'-triphosphoguanosine)-adenylyl-adenylyl-cytidylyl-adenosine in mRNA + 2 S-adenosyl-L-methionine = a 5'-end (N(7)-methyl 5'-triphosphoguanosine)-(2'-O-methyladenylyl)-adenylyl-cytidylyl-adenosine in mRNA + 2 S-adenosyl-L-homocysteine + H(+)</text>
        <dbReference type="Rhea" id="RHEA:65376"/>
        <dbReference type="Rhea" id="RHEA-COMP:16797"/>
        <dbReference type="Rhea" id="RHEA-COMP:16798"/>
        <dbReference type="ChEBI" id="CHEBI:15378"/>
        <dbReference type="ChEBI" id="CHEBI:57856"/>
        <dbReference type="ChEBI" id="CHEBI:59789"/>
        <dbReference type="ChEBI" id="CHEBI:156483"/>
        <dbReference type="ChEBI" id="CHEBI:156484"/>
        <dbReference type="EC" id="2.1.1.375"/>
    </reaction>
</comment>
<dbReference type="GO" id="GO:0003968">
    <property type="term" value="F:RNA-directed RNA polymerase activity"/>
    <property type="evidence" value="ECO:0007669"/>
    <property type="project" value="UniProtKB-KW"/>
</dbReference>
<dbReference type="RefSeq" id="YP_010087164.1">
    <property type="nucleotide sequence ID" value="NC_055505.1"/>
</dbReference>
<evidence type="ECO:0000256" key="18">
    <source>
        <dbReference type="ARBA" id="ARBA00030436"/>
    </source>
</evidence>
<dbReference type="GO" id="GO:0030430">
    <property type="term" value="C:host cell cytoplasm"/>
    <property type="evidence" value="ECO:0007669"/>
    <property type="project" value="UniProtKB-SubCell"/>
</dbReference>
<evidence type="ECO:0000256" key="10">
    <source>
        <dbReference type="ARBA" id="ARBA00022840"/>
    </source>
</evidence>
<accession>A0A1W5S0M4</accession>
<dbReference type="EMBL" id="KY366322">
    <property type="protein sequence ID" value="ARA91091.1"/>
    <property type="molecule type" value="Viral_cRNA"/>
</dbReference>
<evidence type="ECO:0000256" key="6">
    <source>
        <dbReference type="ARBA" id="ARBA00022679"/>
    </source>
</evidence>
<keyword evidence="10" id="KW-0067">ATP-binding</keyword>
<evidence type="ECO:0000256" key="19">
    <source>
        <dbReference type="ARBA" id="ARBA00031012"/>
    </source>
</evidence>
<evidence type="ECO:0000256" key="14">
    <source>
        <dbReference type="ARBA" id="ARBA00023200"/>
    </source>
</evidence>
<evidence type="ECO:0000256" key="15">
    <source>
        <dbReference type="ARBA" id="ARBA00023268"/>
    </source>
</evidence>
<dbReference type="GO" id="GO:0005524">
    <property type="term" value="F:ATP binding"/>
    <property type="evidence" value="ECO:0007669"/>
    <property type="project" value="UniProtKB-KW"/>
</dbReference>
<dbReference type="InterPro" id="IPR026890">
    <property type="entry name" value="Mononeg_mRNAcap"/>
</dbReference>
<evidence type="ECO:0000256" key="20">
    <source>
        <dbReference type="ARBA" id="ARBA00047332"/>
    </source>
</evidence>
<evidence type="ECO:0000256" key="12">
    <source>
        <dbReference type="ARBA" id="ARBA00022953"/>
    </source>
</evidence>
<protein>
    <recommendedName>
        <fullName evidence="3">RNA-directed RNA polymerase</fullName>
        <ecNumber evidence="3">2.7.7.48</ecNumber>
    </recommendedName>
    <alternativeName>
        <fullName evidence="19">Replicase</fullName>
    </alternativeName>
    <alternativeName>
        <fullName evidence="18">Transcriptase</fullName>
    </alternativeName>
</protein>
<dbReference type="GO" id="GO:0044423">
    <property type="term" value="C:virion component"/>
    <property type="evidence" value="ECO:0007669"/>
    <property type="project" value="UniProtKB-KW"/>
</dbReference>
<evidence type="ECO:0000313" key="24">
    <source>
        <dbReference type="EMBL" id="ARA91091.1"/>
    </source>
</evidence>
<proteinExistence type="predicted"/>
<evidence type="ECO:0000256" key="16">
    <source>
        <dbReference type="ARBA" id="ARBA00024494"/>
    </source>
</evidence>
<dbReference type="InterPro" id="IPR014023">
    <property type="entry name" value="Mononeg_RNA_pol_cat"/>
</dbReference>
<keyword evidence="25" id="KW-1185">Reference proteome</keyword>
<evidence type="ECO:0000256" key="2">
    <source>
        <dbReference type="ARBA" id="ARBA00004328"/>
    </source>
</evidence>
<organism evidence="24 25">
    <name type="scientific">Yerba mate chlorosis-associated virus</name>
    <dbReference type="NCBI Taxonomy" id="2487100"/>
    <lineage>
        <taxon>Viruses</taxon>
        <taxon>Riboviria</taxon>
        <taxon>Orthornavirae</taxon>
        <taxon>Negarnaviricota</taxon>
        <taxon>Haploviricotina</taxon>
        <taxon>Monjiviricetes</taxon>
        <taxon>Mononegavirales</taxon>
        <taxon>Rhabdoviridae</taxon>
        <taxon>Betarhabdovirinae</taxon>
        <taxon>Betacytorhabdovirus</taxon>
        <taxon>Betacytorhabdovirus flaviyerbamate</taxon>
        <taxon>Cytorhabdovirus flaviyerbamate</taxon>
    </lineage>
</organism>
<keyword evidence="6" id="KW-0808">Transferase</keyword>
<evidence type="ECO:0000256" key="3">
    <source>
        <dbReference type="ARBA" id="ARBA00012494"/>
    </source>
</evidence>
<comment type="catalytic activity">
    <reaction evidence="22">
        <text>GTP + H2O = GDP + phosphate + H(+)</text>
        <dbReference type="Rhea" id="RHEA:19669"/>
        <dbReference type="ChEBI" id="CHEBI:15377"/>
        <dbReference type="ChEBI" id="CHEBI:15378"/>
        <dbReference type="ChEBI" id="CHEBI:37565"/>
        <dbReference type="ChEBI" id="CHEBI:43474"/>
        <dbReference type="ChEBI" id="CHEBI:58189"/>
    </reaction>
</comment>
<evidence type="ECO:0000256" key="21">
    <source>
        <dbReference type="ARBA" id="ARBA00047370"/>
    </source>
</evidence>
<keyword evidence="5" id="KW-0507">mRNA processing</keyword>
<feature type="domain" description="RdRp catalytic" evidence="23">
    <location>
        <begin position="602"/>
        <end position="789"/>
    </location>
</feature>
<name>A0A1W5S0M4_9RHAB</name>
<evidence type="ECO:0000256" key="9">
    <source>
        <dbReference type="ARBA" id="ARBA00022741"/>
    </source>
</evidence>
<evidence type="ECO:0000256" key="1">
    <source>
        <dbReference type="ARBA" id="ARBA00004192"/>
    </source>
</evidence>
<dbReference type="KEGG" id="vg:65102414"/>
<keyword evidence="11" id="KW-0946">Virion</keyword>
<comment type="catalytic activity">
    <reaction evidence="16">
        <text>a 5'-end triphospho-adenylyl-adenylyl-cytidylyl-adenosine in mRNA + GDP + H(+) = a 5'-end (5'-triphosphoguanosine)-adenylyl-adenylyl-cytidylyl-adenosine in mRNA + diphosphate</text>
        <dbReference type="Rhea" id="RHEA:65436"/>
        <dbReference type="Rhea" id="RHEA-COMP:16797"/>
        <dbReference type="Rhea" id="RHEA-COMP:16799"/>
        <dbReference type="ChEBI" id="CHEBI:15378"/>
        <dbReference type="ChEBI" id="CHEBI:33019"/>
        <dbReference type="ChEBI" id="CHEBI:58189"/>
        <dbReference type="ChEBI" id="CHEBI:156484"/>
        <dbReference type="ChEBI" id="CHEBI:156503"/>
        <dbReference type="EC" id="2.7.7.88"/>
    </reaction>
</comment>
<evidence type="ECO:0000256" key="5">
    <source>
        <dbReference type="ARBA" id="ARBA00022664"/>
    </source>
</evidence>
<comment type="subcellular location">
    <subcellularLocation>
        <location evidence="1">Host cytoplasm</location>
    </subcellularLocation>
    <subcellularLocation>
        <location evidence="2">Virion</location>
    </subcellularLocation>
</comment>
<dbReference type="EC" id="2.7.7.48" evidence="3"/>
<keyword evidence="13" id="KW-0506">mRNA capping</keyword>
<keyword evidence="8" id="KW-0548">Nucleotidyltransferase</keyword>
<evidence type="ECO:0000256" key="8">
    <source>
        <dbReference type="ARBA" id="ARBA00022695"/>
    </source>
</evidence>
<evidence type="ECO:0000256" key="17">
    <source>
        <dbReference type="ARBA" id="ARBA00024499"/>
    </source>
</evidence>
<evidence type="ECO:0000256" key="11">
    <source>
        <dbReference type="ARBA" id="ARBA00022844"/>
    </source>
</evidence>
<keyword evidence="14" id="KW-1035">Host cytoplasm</keyword>
<evidence type="ECO:0000256" key="4">
    <source>
        <dbReference type="ARBA" id="ARBA00022484"/>
    </source>
</evidence>
<dbReference type="GeneID" id="65102414"/>
<evidence type="ECO:0000256" key="13">
    <source>
        <dbReference type="ARBA" id="ARBA00023042"/>
    </source>
</evidence>
<evidence type="ECO:0000256" key="7">
    <source>
        <dbReference type="ARBA" id="ARBA00022691"/>
    </source>
</evidence>
<dbReference type="Proteomes" id="UP000502619">
    <property type="component" value="Segment"/>
</dbReference>
<sequence>MDDIFDDSIFDDDSEDMQARPLSSIGDFHLRSALSLPEVDELECGRGRRNEQVAWRRYKESFPRNNYKTCYPAKWLGLILNHAGSDFMYSKLQEIDNKLNDVALQLVKDEVAALKKMFPPGSTVHHMLHQTTEDHTIMTSEYSLLKWKLMGAVQYCNSLDHDRDTTGLNCFFSELRGIKVLQVCDKGGILLCGELVFLYYGEFLELLPNSNLMVNNNTLEKIVFYPQRIDFLRMLSDKVAERDNIVVATKMGNISTPLCYPPLYVLRGVWNIFDQGLREDGNEFYKVVKVYESIIVGLIINLKPSGYIPPGNDFVENTLKDIDEKGKRYVQALIDLLSYEQMNFQQLSQLHGLFRTWGHPIIDPIAGVQKMKKIGQSKKIINPLLPIMMDRKFKEKFYMSYYKKNQREYPPHSFKPFDSESYLHKQVSENRKINKEDPAYHPQDWDQIVCEKTYSLPETFNLSLLVADTAISPTREELKRAETNLRGALNPEWRRGVLKWMKDGVINCLLLLSLINICSTGLPLMFLIIGLYPKEREVNPVARMFSLMTLLMRAYFVITEDMLSKHILPHFKSISMTFDLLKLTKKLTGISRRQQKQLTEGRTFCINIDFEKWNLNFRRETTGPLFESLGRIFGKKNLYNRTYDIFYNSLMYLSDGSYMPLFDDQLRWKHNEPEKAFLHHLGGNEGLRQKGWTIGTSLMLDIVCEEHKIDYQLLGQGDNQVLMVTIYSDLAKTLGIEHNAVKLDIQDKLTKFLNALYSKSNLIGLPIKPLETWISDQFFAYGKVPIYEGVAGYQSLKKISRCFPFSNDDIMTLDNALGAISASFSSACMADTSPLPHYFISKKQSLLAAYWFQKFHPLKSEPVDISKPPKFERRVSSYSMLKSYPLGQFEMLEMIIQIPKILGGLNTHNLMGCYARGDPDPLTSAYCWMFQRKNYYFKQGDLRKSQLYENWIAPLINPVPRYNLLFSDPYAANLWSPFSTKTIAQQMIRAQVHQLAGDSQFALWFKELMRISSYEGRDRLIELLESPDRVFPRLGYAVIKGSLYGYSESVVSKIDKTVTLSRMTTRTDDVVGTIWIGELELWRYFAWRSGLFLAREHLTACSREYAQIVRNQSWKKEIYGVTSPCSYEVIKRSDEQCSENFIRVRTEVKSLLYRDRLEMFNGSAMPYLGSKIKEDAGFQVTNVAYGTDPLLARPVKLLNLLGWIIPSGSNFEELILRNLQSVTDFPLQIIHDNKNLLTDDPEQKFTEGIGERGAMWNFIFSIGSHCSANTLQWTDAGGKGDIVLQFQSLLCMIQFSFLNMLRGNCPTFQEDWITDCHRCITKTCKEQFDIDKPVPDDLFPDVQHNPYLFVPKDKVSIVVNKTLQLLKSFKTMSIGHLKSTVGSRTASRIVNFHLARDVCRQLGKHSSNIIDLEMAVLSADSFYALKINPGMLFNYIQLILWASLYKKGEHEGRQPNWIIDKGLLIKKLMKTPTAGFKGLLILFYSESVLNWLRTQSFFSPPHSYPVDISHGLVSMKTTLINYMRESTECQSQFVPLVLHEKLQSYAELIKVKIFNNLVHNQNRCKYCFFEIASIDPEDIRDIERWCHIKCESDHRVIPDSVIIKLSYFADSFKNIVDESPQFNFDRSTNLSEAKALKKARQKILKEIGEILRNNGIFMTLHNLLHDHTPVDLVHSRPFSTQWDYCYFLSSPITLPTRGYPRVVEVIGGRLSIIEDCVHAVIIGDGFGGSSLAVKELLPKTMVSSWTIFDSQKGLPNADHLATPPSHFKSLLPIQNYSSKWYGDIFSEEFDKAWKQDTGLMACDLLISEIELNHYPVNKSRQLLRDLVHKVLTLRRKFIFIKCQIYEPREMRDLLEIISEHQVTWELISTPLVNIDYGEFWIFCQVTDRRIDLNKIIDDFPSMCIKKMEEKRNTIELQVNHKEYESFWTKYHDIASELEIPDSPLELCVQDTYGWFYTAGITAWDRYDYTKMFNEVRQYKQPEIVMDKGKLKNQYMYSGDSENLRIRLIAIALSMLESLESIHDHLWGNKILILKWNIIKQEGRDGKLGFSYPFLVKNNGEYKEMEKNVLCKYISIIRYIKHKLDNKISFEEIGDSIRFTYVPKRVSQEGNQVKKKLYWRISKTMAEYINMVDDN</sequence>
<keyword evidence="7" id="KW-0949">S-adenosyl-L-methionine</keyword>
<comment type="catalytic activity">
    <reaction evidence="20">
        <text>a 5'-end (5'-triphosphoguanosine)-adenylyl-adenylyl-cytidylyl-adenosine in mRNA + S-adenosyl-L-methionine = a 5'-end (5'-triphosphoguanosine)-(2'-O-methyladenylyl)-adenylyl-cytidylyl-adenosine in mRNA + S-adenosyl-L-homocysteine + H(+)</text>
        <dbReference type="Rhea" id="RHEA:65380"/>
        <dbReference type="Rhea" id="RHEA-COMP:16797"/>
        <dbReference type="Rhea" id="RHEA-COMP:16801"/>
        <dbReference type="ChEBI" id="CHEBI:15378"/>
        <dbReference type="ChEBI" id="CHEBI:57856"/>
        <dbReference type="ChEBI" id="CHEBI:59789"/>
        <dbReference type="ChEBI" id="CHEBI:156482"/>
        <dbReference type="ChEBI" id="CHEBI:156484"/>
    </reaction>
</comment>
<dbReference type="PROSITE" id="PS50526">
    <property type="entry name" value="RDRP_SSRNA_NEG_NONSEG"/>
    <property type="match status" value="1"/>
</dbReference>
<keyword evidence="9" id="KW-0547">Nucleotide-binding</keyword>
<keyword evidence="15" id="KW-0511">Multifunctional enzyme</keyword>
<dbReference type="Pfam" id="PF00946">
    <property type="entry name" value="Mononeg_RNA_pol"/>
    <property type="match status" value="1"/>
</dbReference>
<dbReference type="Pfam" id="PF14318">
    <property type="entry name" value="Mononeg_mRNAcap"/>
    <property type="match status" value="1"/>
</dbReference>
<evidence type="ECO:0000313" key="25">
    <source>
        <dbReference type="Proteomes" id="UP000502619"/>
    </source>
</evidence>
<comment type="catalytic activity">
    <reaction evidence="17">
        <text>a 5'-end (5'-triphosphoguanosine)-(2'-O-methyladenylyl)-adenylyl-cytidylyl-adenosine in mRNA + S-adenosyl-L-methionine = a 5'-end (N(7)-methyl 5'-triphosphoguanosine)-(2'-O-methyladenylyl)-adenylyl-cytidylyl-adenosine in mRNA + S-adenosyl-L-homocysteine</text>
        <dbReference type="Rhea" id="RHEA:65440"/>
        <dbReference type="Rhea" id="RHEA-COMP:16798"/>
        <dbReference type="Rhea" id="RHEA-COMP:16801"/>
        <dbReference type="ChEBI" id="CHEBI:57856"/>
        <dbReference type="ChEBI" id="CHEBI:59789"/>
        <dbReference type="ChEBI" id="CHEBI:156482"/>
        <dbReference type="ChEBI" id="CHEBI:156483"/>
    </reaction>
</comment>
<evidence type="ECO:0000259" key="23">
    <source>
        <dbReference type="PROSITE" id="PS50526"/>
    </source>
</evidence>
<keyword evidence="12" id="KW-0693">Viral RNA replication</keyword>
<keyword evidence="4" id="KW-0696">RNA-directed RNA polymerase</keyword>
<evidence type="ECO:0000256" key="22">
    <source>
        <dbReference type="ARBA" id="ARBA00048548"/>
    </source>
</evidence>